<evidence type="ECO:0000256" key="12">
    <source>
        <dbReference type="ARBA" id="ARBA00023052"/>
    </source>
</evidence>
<comment type="catalytic activity">
    <reaction evidence="13">
        <text>D-sedoheptulose 7-phosphate + D-glyceraldehyde 3-phosphate = aldehydo-D-ribose 5-phosphate + D-xylulose 5-phosphate</text>
        <dbReference type="Rhea" id="RHEA:10508"/>
        <dbReference type="ChEBI" id="CHEBI:57483"/>
        <dbReference type="ChEBI" id="CHEBI:57737"/>
        <dbReference type="ChEBI" id="CHEBI:58273"/>
        <dbReference type="ChEBI" id="CHEBI:59776"/>
        <dbReference type="EC" id="2.2.1.1"/>
    </reaction>
</comment>
<evidence type="ECO:0000313" key="15">
    <source>
        <dbReference type="EMBL" id="JAG34218.1"/>
    </source>
</evidence>
<evidence type="ECO:0000256" key="13">
    <source>
        <dbReference type="ARBA" id="ARBA00049473"/>
    </source>
</evidence>
<proteinExistence type="predicted"/>
<comment type="cofactor">
    <cofactor evidence="4">
        <name>Mg(2+)</name>
        <dbReference type="ChEBI" id="CHEBI:18420"/>
    </cofactor>
</comment>
<dbReference type="InterPro" id="IPR005475">
    <property type="entry name" value="Transketolase-like_Pyr-bd"/>
</dbReference>
<dbReference type="InterPro" id="IPR033247">
    <property type="entry name" value="Transketolase_fam"/>
</dbReference>
<dbReference type="EMBL" id="GBHO01009386">
    <property type="protein sequence ID" value="JAG34218.1"/>
    <property type="molecule type" value="Transcribed_RNA"/>
</dbReference>
<dbReference type="CDD" id="cd07033">
    <property type="entry name" value="TPP_PYR_DXS_TK_like"/>
    <property type="match status" value="1"/>
</dbReference>
<dbReference type="GO" id="GO:0004802">
    <property type="term" value="F:transketolase activity"/>
    <property type="evidence" value="ECO:0007669"/>
    <property type="project" value="UniProtKB-EC"/>
</dbReference>
<comment type="cofactor">
    <cofactor evidence="1">
        <name>Ca(2+)</name>
        <dbReference type="ChEBI" id="CHEBI:29108"/>
    </cofactor>
</comment>
<protein>
    <recommendedName>
        <fullName evidence="7">transketolase</fullName>
        <ecNumber evidence="7">2.2.1.1</ecNumber>
    </recommendedName>
</protein>
<evidence type="ECO:0000256" key="1">
    <source>
        <dbReference type="ARBA" id="ARBA00001913"/>
    </source>
</evidence>
<evidence type="ECO:0000256" key="9">
    <source>
        <dbReference type="ARBA" id="ARBA00022723"/>
    </source>
</evidence>
<dbReference type="SMART" id="SM00861">
    <property type="entry name" value="Transket_pyr"/>
    <property type="match status" value="1"/>
</dbReference>
<dbReference type="PANTHER" id="PTHR43522">
    <property type="entry name" value="TRANSKETOLASE"/>
    <property type="match status" value="1"/>
</dbReference>
<dbReference type="EC" id="2.2.1.1" evidence="7"/>
<evidence type="ECO:0000256" key="8">
    <source>
        <dbReference type="ARBA" id="ARBA00022679"/>
    </source>
</evidence>
<comment type="cofactor">
    <cofactor evidence="5">
        <name>thiamine diphosphate</name>
        <dbReference type="ChEBI" id="CHEBI:58937"/>
    </cofactor>
</comment>
<dbReference type="PROSITE" id="PS00802">
    <property type="entry name" value="TRANSKETOLASE_2"/>
    <property type="match status" value="1"/>
</dbReference>
<dbReference type="GO" id="GO:0046872">
    <property type="term" value="F:metal ion binding"/>
    <property type="evidence" value="ECO:0007669"/>
    <property type="project" value="UniProtKB-KW"/>
</dbReference>
<dbReference type="Gene3D" id="3.40.50.970">
    <property type="match status" value="1"/>
</dbReference>
<keyword evidence="10" id="KW-0106">Calcium</keyword>
<sequence>MLEEYTHTHPAEAEKLHKQINNVLPENIWELLPKNDKPIATRKASENVLAALLPTVSALIGGSADLTPSNLTRPDSAKLVDFSSSTPQGRYLRFGVREHAMAAIMNGIDAHGGLIPYGGTFLNFVGYAQGAVRLSSLSHHRVIYVATHDSIGLGEDGPTHQPVELLALLRAQPNLLVFRPCDQTETSAS</sequence>
<name>A0A0A9YT01_LYGHE</name>
<keyword evidence="11" id="KW-0460">Magnesium</keyword>
<evidence type="ECO:0000256" key="5">
    <source>
        <dbReference type="ARBA" id="ARBA00001964"/>
    </source>
</evidence>
<dbReference type="PANTHER" id="PTHR43522:SF2">
    <property type="entry name" value="TRANSKETOLASE 1-RELATED"/>
    <property type="match status" value="1"/>
</dbReference>
<evidence type="ECO:0000256" key="6">
    <source>
        <dbReference type="ARBA" id="ARBA00011738"/>
    </source>
</evidence>
<evidence type="ECO:0000259" key="14">
    <source>
        <dbReference type="SMART" id="SM00861"/>
    </source>
</evidence>
<keyword evidence="8" id="KW-0808">Transferase</keyword>
<dbReference type="FunFam" id="3.40.50.970:FF:000045">
    <property type="entry name" value="Transketolase"/>
    <property type="match status" value="1"/>
</dbReference>
<accession>A0A0A9YT01</accession>
<evidence type="ECO:0000256" key="11">
    <source>
        <dbReference type="ARBA" id="ARBA00022842"/>
    </source>
</evidence>
<reference evidence="15" key="1">
    <citation type="journal article" date="2014" name="PLoS ONE">
        <title>Transcriptome-Based Identification of ABC Transporters in the Western Tarnished Plant Bug Lygus hesperus.</title>
        <authorList>
            <person name="Hull J.J."/>
            <person name="Chaney K."/>
            <person name="Geib S.M."/>
            <person name="Fabrick J.A."/>
            <person name="Brent C.S."/>
            <person name="Walsh D."/>
            <person name="Lavine L.C."/>
        </authorList>
    </citation>
    <scope>NUCLEOTIDE SEQUENCE</scope>
</reference>
<evidence type="ECO:0000256" key="4">
    <source>
        <dbReference type="ARBA" id="ARBA00001946"/>
    </source>
</evidence>
<dbReference type="SUPFAM" id="SSF52518">
    <property type="entry name" value="Thiamin diphosphate-binding fold (THDP-binding)"/>
    <property type="match status" value="1"/>
</dbReference>
<evidence type="ECO:0000256" key="10">
    <source>
        <dbReference type="ARBA" id="ARBA00022837"/>
    </source>
</evidence>
<organism evidence="15">
    <name type="scientific">Lygus hesperus</name>
    <name type="common">Western plant bug</name>
    <dbReference type="NCBI Taxonomy" id="30085"/>
    <lineage>
        <taxon>Eukaryota</taxon>
        <taxon>Metazoa</taxon>
        <taxon>Ecdysozoa</taxon>
        <taxon>Arthropoda</taxon>
        <taxon>Hexapoda</taxon>
        <taxon>Insecta</taxon>
        <taxon>Pterygota</taxon>
        <taxon>Neoptera</taxon>
        <taxon>Paraneoptera</taxon>
        <taxon>Hemiptera</taxon>
        <taxon>Heteroptera</taxon>
        <taxon>Panheteroptera</taxon>
        <taxon>Cimicomorpha</taxon>
        <taxon>Miridae</taxon>
        <taxon>Mirini</taxon>
        <taxon>Lygus</taxon>
    </lineage>
</organism>
<gene>
    <name evidence="15" type="primary">TKL2</name>
    <name evidence="15" type="ORF">CM83_16606</name>
</gene>
<keyword evidence="9" id="KW-0479">Metal-binding</keyword>
<dbReference type="InterPro" id="IPR029061">
    <property type="entry name" value="THDP-binding"/>
</dbReference>
<dbReference type="GO" id="GO:0005829">
    <property type="term" value="C:cytosol"/>
    <property type="evidence" value="ECO:0007669"/>
    <property type="project" value="TreeGrafter"/>
</dbReference>
<dbReference type="AlphaFoldDB" id="A0A0A9YT01"/>
<feature type="domain" description="Transketolase-like pyrimidine-binding" evidence="14">
    <location>
        <begin position="39"/>
        <end position="187"/>
    </location>
</feature>
<comment type="cofactor">
    <cofactor evidence="2">
        <name>Mn(2+)</name>
        <dbReference type="ChEBI" id="CHEBI:29035"/>
    </cofactor>
</comment>
<comment type="subunit">
    <text evidence="6">Homodimer.</text>
</comment>
<evidence type="ECO:0000256" key="2">
    <source>
        <dbReference type="ARBA" id="ARBA00001936"/>
    </source>
</evidence>
<dbReference type="InterPro" id="IPR020826">
    <property type="entry name" value="Transketolase_BS"/>
</dbReference>
<evidence type="ECO:0000256" key="3">
    <source>
        <dbReference type="ARBA" id="ARBA00001941"/>
    </source>
</evidence>
<dbReference type="Pfam" id="PF02779">
    <property type="entry name" value="Transket_pyr"/>
    <property type="match status" value="1"/>
</dbReference>
<keyword evidence="12" id="KW-0786">Thiamine pyrophosphate</keyword>
<comment type="cofactor">
    <cofactor evidence="3">
        <name>Co(2+)</name>
        <dbReference type="ChEBI" id="CHEBI:48828"/>
    </cofactor>
</comment>
<evidence type="ECO:0000256" key="7">
    <source>
        <dbReference type="ARBA" id="ARBA00013152"/>
    </source>
</evidence>
<reference evidence="15" key="2">
    <citation type="submission" date="2014-07" db="EMBL/GenBank/DDBJ databases">
        <authorList>
            <person name="Hull J."/>
        </authorList>
    </citation>
    <scope>NUCLEOTIDE SEQUENCE</scope>
</reference>
<dbReference type="GO" id="GO:0006098">
    <property type="term" value="P:pentose-phosphate shunt"/>
    <property type="evidence" value="ECO:0007669"/>
    <property type="project" value="TreeGrafter"/>
</dbReference>